<sequence length="487" mass="55335">MIRRLPCRPRPQLGESLAGYTTRLASVNCWTSAKGLAKDMCCKPFAILLRNSDKLRQELDSLTGHSDELYVCDTRHPLLLRDNERSFKYVTLLKPRICPDCISEHGIHYAVWQIAGLGYCEKHQYKLIHRCPACLHDLEWNEALLENKCDKCGEKFRGLQQRLPDYIYRLGALAKSKRIDAYADLLLAAQRGLRPFDSIFDEKEHIPESIDWEDALTFGYRLLTEPYYAQSWLNQLTKERAAVASLSQSAVFLPFDNLISHLRLHWPINDLKTTSGLSEVQSYMNSELQNYPFNQLRKHTNDLKCFRYHTNTHGLLEAVGGNVSATDLVDIGLAATLNLTRVSSNSLYSLDQVADKLAKMTTKTYIGDTICRREYLPLMKHFYVHDIDILQAILDGKMPGTIEHVGSFFDSFRPAKFSLLRLCIRCLKSIKNMDILATEAQSILGVSKAELSVLIKSGLVHVVPHQKVFRVSGSSVLQTLVSKNNKV</sequence>
<name>A0A1W6V6N3_VIBAL</name>
<dbReference type="RefSeq" id="WP_231970774.1">
    <property type="nucleotide sequence ID" value="NZ_CP017890.1"/>
</dbReference>
<feature type="domain" description="TniQ" evidence="1">
    <location>
        <begin position="6"/>
        <end position="127"/>
    </location>
</feature>
<proteinExistence type="predicted"/>
<organism evidence="2">
    <name type="scientific">Vibrio alginolyticus</name>
    <dbReference type="NCBI Taxonomy" id="663"/>
    <lineage>
        <taxon>Bacteria</taxon>
        <taxon>Pseudomonadati</taxon>
        <taxon>Pseudomonadota</taxon>
        <taxon>Gammaproteobacteria</taxon>
        <taxon>Vibrionales</taxon>
        <taxon>Vibrionaceae</taxon>
        <taxon>Vibrio</taxon>
    </lineage>
</organism>
<dbReference type="EMBL" id="CP017903">
    <property type="protein sequence ID" value="ARP20811.1"/>
    <property type="molecule type" value="Genomic_DNA"/>
</dbReference>
<dbReference type="AlphaFoldDB" id="A0A1W6V6N3"/>
<dbReference type="InterPro" id="IPR009492">
    <property type="entry name" value="TniQ"/>
</dbReference>
<reference evidence="2" key="1">
    <citation type="submission" date="2016-10" db="EMBL/GenBank/DDBJ databases">
        <title>The High Quality Genome of Vibrio alginolyticus K01M1.</title>
        <authorList>
            <person name="Wendling C."/>
            <person name="Chibani C.M."/>
            <person name="Hertel R."/>
            <person name="Sproer C."/>
            <person name="Bunk B."/>
            <person name="Overmann J."/>
            <person name="Roth O."/>
            <person name="Liesegang H."/>
        </authorList>
    </citation>
    <scope>NUCLEOTIDE SEQUENCE</scope>
    <source>
        <strain evidence="2">K05K4</strain>
    </source>
</reference>
<evidence type="ECO:0000259" key="1">
    <source>
        <dbReference type="Pfam" id="PF06527"/>
    </source>
</evidence>
<gene>
    <name evidence="2" type="ORF">K05K4_40910</name>
</gene>
<evidence type="ECO:0000313" key="2">
    <source>
        <dbReference type="EMBL" id="ARP20811.1"/>
    </source>
</evidence>
<dbReference type="Pfam" id="PF06527">
    <property type="entry name" value="TniQ"/>
    <property type="match status" value="1"/>
</dbReference>
<accession>A0A1W6V6N3</accession>
<protein>
    <recommendedName>
        <fullName evidence="1">TniQ domain-containing protein</fullName>
    </recommendedName>
</protein>